<dbReference type="InterPro" id="IPR051393">
    <property type="entry name" value="ABC_transporter_permease"/>
</dbReference>
<dbReference type="InterPro" id="IPR035906">
    <property type="entry name" value="MetI-like_sf"/>
</dbReference>
<keyword evidence="5 7" id="KW-1133">Transmembrane helix</keyword>
<dbReference type="SUPFAM" id="SSF161098">
    <property type="entry name" value="MetI-like"/>
    <property type="match status" value="1"/>
</dbReference>
<comment type="similarity">
    <text evidence="7">Belongs to the binding-protein-dependent transport system permease family.</text>
</comment>
<keyword evidence="4 7" id="KW-0812">Transmembrane</keyword>
<dbReference type="EMBL" id="JACHHB010000008">
    <property type="protein sequence ID" value="MBB5173892.1"/>
    <property type="molecule type" value="Genomic_DNA"/>
</dbReference>
<keyword evidence="10" id="KW-1185">Reference proteome</keyword>
<feature type="transmembrane region" description="Helical" evidence="7">
    <location>
        <begin position="36"/>
        <end position="61"/>
    </location>
</feature>
<evidence type="ECO:0000256" key="2">
    <source>
        <dbReference type="ARBA" id="ARBA00022448"/>
    </source>
</evidence>
<dbReference type="InterPro" id="IPR000515">
    <property type="entry name" value="MetI-like"/>
</dbReference>
<feature type="transmembrane region" description="Helical" evidence="7">
    <location>
        <begin position="100"/>
        <end position="121"/>
    </location>
</feature>
<evidence type="ECO:0000256" key="3">
    <source>
        <dbReference type="ARBA" id="ARBA00022475"/>
    </source>
</evidence>
<organism evidence="9 10">
    <name type="scientific">Texcoconibacillus texcoconensis</name>
    <dbReference type="NCBI Taxonomy" id="1095777"/>
    <lineage>
        <taxon>Bacteria</taxon>
        <taxon>Bacillati</taxon>
        <taxon>Bacillota</taxon>
        <taxon>Bacilli</taxon>
        <taxon>Bacillales</taxon>
        <taxon>Bacillaceae</taxon>
        <taxon>Texcoconibacillus</taxon>
    </lineage>
</organism>
<reference evidence="9 10" key="1">
    <citation type="submission" date="2020-08" db="EMBL/GenBank/DDBJ databases">
        <title>Genomic Encyclopedia of Type Strains, Phase IV (KMG-IV): sequencing the most valuable type-strain genomes for metagenomic binning, comparative biology and taxonomic classification.</title>
        <authorList>
            <person name="Goeker M."/>
        </authorList>
    </citation>
    <scope>NUCLEOTIDE SEQUENCE [LARGE SCALE GENOMIC DNA]</scope>
    <source>
        <strain evidence="9 10">DSM 24696</strain>
    </source>
</reference>
<comment type="caution">
    <text evidence="9">The sequence shown here is derived from an EMBL/GenBank/DDBJ whole genome shotgun (WGS) entry which is preliminary data.</text>
</comment>
<gene>
    <name evidence="9" type="ORF">HNQ41_002082</name>
</gene>
<protein>
    <submittedName>
        <fullName evidence="9">Multiple sugar transport system permease protein</fullName>
    </submittedName>
</protein>
<dbReference type="GO" id="GO:0005886">
    <property type="term" value="C:plasma membrane"/>
    <property type="evidence" value="ECO:0007669"/>
    <property type="project" value="UniProtKB-SubCell"/>
</dbReference>
<dbReference type="CDD" id="cd06261">
    <property type="entry name" value="TM_PBP2"/>
    <property type="match status" value="1"/>
</dbReference>
<feature type="domain" description="ABC transmembrane type-1" evidence="8">
    <location>
        <begin position="96"/>
        <end position="313"/>
    </location>
</feature>
<evidence type="ECO:0000256" key="6">
    <source>
        <dbReference type="ARBA" id="ARBA00023136"/>
    </source>
</evidence>
<evidence type="ECO:0000256" key="4">
    <source>
        <dbReference type="ARBA" id="ARBA00022692"/>
    </source>
</evidence>
<feature type="transmembrane region" description="Helical" evidence="7">
    <location>
        <begin position="133"/>
        <end position="154"/>
    </location>
</feature>
<feature type="transmembrane region" description="Helical" evidence="7">
    <location>
        <begin position="234"/>
        <end position="254"/>
    </location>
</feature>
<dbReference type="AlphaFoldDB" id="A0A840QR12"/>
<evidence type="ECO:0000313" key="10">
    <source>
        <dbReference type="Proteomes" id="UP000551878"/>
    </source>
</evidence>
<dbReference type="PANTHER" id="PTHR30193:SF37">
    <property type="entry name" value="INNER MEMBRANE ABC TRANSPORTER PERMEASE PROTEIN YCJO"/>
    <property type="match status" value="1"/>
</dbReference>
<keyword evidence="6 7" id="KW-0472">Membrane</keyword>
<evidence type="ECO:0000256" key="1">
    <source>
        <dbReference type="ARBA" id="ARBA00004651"/>
    </source>
</evidence>
<feature type="transmembrane region" description="Helical" evidence="7">
    <location>
        <begin position="294"/>
        <end position="317"/>
    </location>
</feature>
<feature type="transmembrane region" description="Helical" evidence="7">
    <location>
        <begin position="180"/>
        <end position="202"/>
    </location>
</feature>
<dbReference type="Pfam" id="PF00528">
    <property type="entry name" value="BPD_transp_1"/>
    <property type="match status" value="1"/>
</dbReference>
<dbReference type="GO" id="GO:0055085">
    <property type="term" value="P:transmembrane transport"/>
    <property type="evidence" value="ECO:0007669"/>
    <property type="project" value="InterPro"/>
</dbReference>
<keyword evidence="2 7" id="KW-0813">Transport</keyword>
<dbReference type="Proteomes" id="UP000551878">
    <property type="component" value="Unassembled WGS sequence"/>
</dbReference>
<evidence type="ECO:0000256" key="7">
    <source>
        <dbReference type="RuleBase" id="RU363032"/>
    </source>
</evidence>
<dbReference type="Gene3D" id="1.10.3720.10">
    <property type="entry name" value="MetI-like"/>
    <property type="match status" value="1"/>
</dbReference>
<comment type="subcellular location">
    <subcellularLocation>
        <location evidence="1 7">Cell membrane</location>
        <topology evidence="1 7">Multi-pass membrane protein</topology>
    </subcellularLocation>
</comment>
<evidence type="ECO:0000259" key="8">
    <source>
        <dbReference type="PROSITE" id="PS50928"/>
    </source>
</evidence>
<proteinExistence type="inferred from homology"/>
<sequence>MKTVANTNTGVKSKSQSYYNKSKRFWKKESVKEIGAAYFLMAPFILIAGIFIFFPILYSLIISFQDFSYLNPDAAEWVGFNNYVALLQDSTFINAIKNTVMLLAIVVPIQTMIALILAAVLNSKIRARTFFRTVYYLPYITSPIAVGAVMVYMFNRDGVMTQFMTLFGMDNVAWYADGRYAFYLIVFIIIWTQIGFYTVLYLSGLQSISDDIYEAAKIDGANKVQVFFKITAPLLKPTTFLVLFMGVIATLQIFEQPYVVSTTGGALPGSPSESTLTMVMYLYTQAFTYFDMGYASAAAFIIFIMIFTLTLVQYWYFEKRERS</sequence>
<name>A0A840QR12_9BACI</name>
<dbReference type="PANTHER" id="PTHR30193">
    <property type="entry name" value="ABC TRANSPORTER PERMEASE PROTEIN"/>
    <property type="match status" value="1"/>
</dbReference>
<dbReference type="RefSeq" id="WP_184664325.1">
    <property type="nucleotide sequence ID" value="NZ_JACHHB010000008.1"/>
</dbReference>
<accession>A0A840QR12</accession>
<keyword evidence="3" id="KW-1003">Cell membrane</keyword>
<keyword evidence="9" id="KW-0762">Sugar transport</keyword>
<evidence type="ECO:0000313" key="9">
    <source>
        <dbReference type="EMBL" id="MBB5173892.1"/>
    </source>
</evidence>
<dbReference type="PROSITE" id="PS50928">
    <property type="entry name" value="ABC_TM1"/>
    <property type="match status" value="1"/>
</dbReference>
<evidence type="ECO:0000256" key="5">
    <source>
        <dbReference type="ARBA" id="ARBA00022989"/>
    </source>
</evidence>